<dbReference type="InterPro" id="IPR025311">
    <property type="entry name" value="DUF4166"/>
</dbReference>
<feature type="domain" description="DUF4166" evidence="1">
    <location>
        <begin position="16"/>
        <end position="201"/>
    </location>
</feature>
<comment type="caution">
    <text evidence="2">The sequence shown here is derived from an EMBL/GenBank/DDBJ whole genome shotgun (WGS) entry which is preliminary data.</text>
</comment>
<keyword evidence="3" id="KW-1185">Reference proteome</keyword>
<organism evidence="2 3">
    <name type="scientific">Nocardiopsis suaedae</name>
    <dbReference type="NCBI Taxonomy" id="3018444"/>
    <lineage>
        <taxon>Bacteria</taxon>
        <taxon>Bacillati</taxon>
        <taxon>Actinomycetota</taxon>
        <taxon>Actinomycetes</taxon>
        <taxon>Streptosporangiales</taxon>
        <taxon>Nocardiopsidaceae</taxon>
        <taxon>Nocardiopsis</taxon>
    </lineage>
</organism>
<evidence type="ECO:0000313" key="2">
    <source>
        <dbReference type="EMBL" id="MDA2807070.1"/>
    </source>
</evidence>
<name>A0ABT4TQV7_9ACTN</name>
<evidence type="ECO:0000259" key="1">
    <source>
        <dbReference type="Pfam" id="PF13761"/>
    </source>
</evidence>
<reference evidence="2" key="1">
    <citation type="submission" date="2023-01" db="EMBL/GenBank/DDBJ databases">
        <title>Draft genome sequence of Nocardiopsis sp. LSu2-4 isolated from halophytes.</title>
        <authorList>
            <person name="Duangmal K."/>
            <person name="Chantavorakit T."/>
        </authorList>
    </citation>
    <scope>NUCLEOTIDE SEQUENCE</scope>
    <source>
        <strain evidence="2">LSu2-4</strain>
    </source>
</reference>
<dbReference type="Pfam" id="PF13761">
    <property type="entry name" value="DUF4166"/>
    <property type="match status" value="1"/>
</dbReference>
<dbReference type="RefSeq" id="WP_270679701.1">
    <property type="nucleotide sequence ID" value="NZ_JAQFWP010000046.1"/>
</dbReference>
<proteinExistence type="predicted"/>
<dbReference type="EMBL" id="JAQFWP010000046">
    <property type="protein sequence ID" value="MDA2807070.1"/>
    <property type="molecule type" value="Genomic_DNA"/>
</dbReference>
<protein>
    <submittedName>
        <fullName evidence="2">DUF4166 domain-containing protein</fullName>
    </submittedName>
</protein>
<dbReference type="Proteomes" id="UP001165685">
    <property type="component" value="Unassembled WGS sequence"/>
</dbReference>
<gene>
    <name evidence="2" type="ORF">O4U47_21375</name>
</gene>
<evidence type="ECO:0000313" key="3">
    <source>
        <dbReference type="Proteomes" id="UP001165685"/>
    </source>
</evidence>
<accession>A0ABT4TQV7</accession>
<sequence length="226" mass="25426">MKSVFQRAMGDEFDRLHPQMRRRLSPGIASDEALFGRGTMDRVWHGARFVKPFLALGAARNILVPRTGRDVPFTIVNMPYTDAVGREALTFVRTFAFPGRPRRFDAAMVYSEERDRLVDYLGTHQHLACDLHVEADGRGGVVIRSDRLRFREGPVDAAVPSLIAGDAVVREHYDPDSGRFHVSVHVANRRFGPLFGYEGSFAAQYRPAGNGPLPARLRPRRQEARV</sequence>